<evidence type="ECO:0000313" key="3">
    <source>
        <dbReference type="EMBL" id="PSS37869.1"/>
    </source>
</evidence>
<dbReference type="SUPFAM" id="SSF56726">
    <property type="entry name" value="DNA topoisomerase IV, alpha subunit"/>
    <property type="match status" value="1"/>
</dbReference>
<dbReference type="InterPro" id="IPR002815">
    <property type="entry name" value="Spo11/TopoVI_A"/>
</dbReference>
<dbReference type="GO" id="GO:0042138">
    <property type="term" value="P:meiotic DNA double-strand break formation"/>
    <property type="evidence" value="ECO:0007669"/>
    <property type="project" value="TreeGrafter"/>
</dbReference>
<feature type="region of interest" description="Disordered" evidence="1">
    <location>
        <begin position="315"/>
        <end position="343"/>
    </location>
</feature>
<sequence>MHVQDFEVLDVDMWEDSREASQDEGAELHEGSEPSEDSEPEEEEASRENTIKLLEDMVVDFLEQLSDALPSADNPKPKKADNKKVIMQLADRRKPVKADGDMFYKDVQLFGNPFDFSSGIKGTLIPPSEEISRFEVSEDLSWVLIVEKEAVFQTLCHLDFSSHPSLPGPGVIITGKGYPDVATRQLVCTLSNNLSSTIPIIALVDADPYGIDILSVYKYGSTNMSHEQESLAAPRIRWGGVMSSELAGHWQCFKDRTFQRNGGTFPHKTYPAQPLQSAYRSFALICDTERCDGDRKELQYMLHNRRKAEIEVLSSAPRKSIKRNAREEEDDGAKSADEQPTCNVTKKSRIKTQECILVQYLLTKVTKAVNDCRRKYA</sequence>
<keyword evidence="4" id="KW-1185">Reference proteome</keyword>
<evidence type="ECO:0000259" key="2">
    <source>
        <dbReference type="Pfam" id="PF21180"/>
    </source>
</evidence>
<feature type="domain" description="Topoisomerase 6 subunit A/Spo11 TOPRIM" evidence="2">
    <location>
        <begin position="142"/>
        <end position="316"/>
    </location>
</feature>
<dbReference type="EMBL" id="MLYV02000029">
    <property type="protein sequence ID" value="PSS37869.1"/>
    <property type="molecule type" value="Genomic_DNA"/>
</dbReference>
<dbReference type="Gene3D" id="3.40.1360.10">
    <property type="match status" value="1"/>
</dbReference>
<dbReference type="AlphaFoldDB" id="A0A2R6S6P4"/>
<feature type="region of interest" description="Disordered" evidence="1">
    <location>
        <begin position="1"/>
        <end position="50"/>
    </location>
</feature>
<evidence type="ECO:0000313" key="4">
    <source>
        <dbReference type="Proteomes" id="UP000186601"/>
    </source>
</evidence>
<dbReference type="PANTHER" id="PTHR10848">
    <property type="entry name" value="MEIOTIC RECOMBINATION PROTEIN SPO11"/>
    <property type="match status" value="1"/>
</dbReference>
<feature type="compositionally biased region" description="Basic and acidic residues" evidence="1">
    <location>
        <begin position="15"/>
        <end position="32"/>
    </location>
</feature>
<dbReference type="GO" id="GO:0000228">
    <property type="term" value="C:nuclear chromosome"/>
    <property type="evidence" value="ECO:0007669"/>
    <property type="project" value="TreeGrafter"/>
</dbReference>
<dbReference type="GO" id="GO:0003677">
    <property type="term" value="F:DNA binding"/>
    <property type="evidence" value="ECO:0007669"/>
    <property type="project" value="InterPro"/>
</dbReference>
<dbReference type="GO" id="GO:0000706">
    <property type="term" value="P:meiotic DNA double-strand break processing"/>
    <property type="evidence" value="ECO:0007669"/>
    <property type="project" value="TreeGrafter"/>
</dbReference>
<dbReference type="STRING" id="98765.A0A2R6S6P4"/>
<protein>
    <recommendedName>
        <fullName evidence="2">Topoisomerase 6 subunit A/Spo11 TOPRIM domain-containing protein</fullName>
    </recommendedName>
</protein>
<organism evidence="3 4">
    <name type="scientific">Hermanssonia centrifuga</name>
    <dbReference type="NCBI Taxonomy" id="98765"/>
    <lineage>
        <taxon>Eukaryota</taxon>
        <taxon>Fungi</taxon>
        <taxon>Dikarya</taxon>
        <taxon>Basidiomycota</taxon>
        <taxon>Agaricomycotina</taxon>
        <taxon>Agaricomycetes</taxon>
        <taxon>Polyporales</taxon>
        <taxon>Meruliaceae</taxon>
        <taxon>Hermanssonia</taxon>
    </lineage>
</organism>
<reference evidence="3 4" key="1">
    <citation type="submission" date="2018-02" db="EMBL/GenBank/DDBJ databases">
        <title>Genome sequence of the basidiomycete white-rot fungus Phlebia centrifuga.</title>
        <authorList>
            <person name="Granchi Z."/>
            <person name="Peng M."/>
            <person name="de Vries R.P."/>
            <person name="Hilden K."/>
            <person name="Makela M.R."/>
            <person name="Grigoriev I."/>
            <person name="Riley R."/>
        </authorList>
    </citation>
    <scope>NUCLEOTIDE SEQUENCE [LARGE SCALE GENOMIC DNA]</scope>
    <source>
        <strain evidence="3 4">FBCC195</strain>
    </source>
</reference>
<feature type="compositionally biased region" description="Acidic residues" evidence="1">
    <location>
        <begin position="33"/>
        <end position="45"/>
    </location>
</feature>
<proteinExistence type="predicted"/>
<name>A0A2R6S6P4_9APHY</name>
<comment type="caution">
    <text evidence="3">The sequence shown here is derived from an EMBL/GenBank/DDBJ whole genome shotgun (WGS) entry which is preliminary data.</text>
</comment>
<dbReference type="InterPro" id="IPR036078">
    <property type="entry name" value="Spo11/TopoVI_A_sf"/>
</dbReference>
<evidence type="ECO:0000256" key="1">
    <source>
        <dbReference type="SAM" id="MobiDB-lite"/>
    </source>
</evidence>
<accession>A0A2R6S6P4</accession>
<dbReference type="Pfam" id="PF21180">
    <property type="entry name" value="TOP6A-Spo11_Toprim"/>
    <property type="match status" value="1"/>
</dbReference>
<dbReference type="GO" id="GO:0003918">
    <property type="term" value="F:DNA topoisomerase type II (double strand cut, ATP-hydrolyzing) activity"/>
    <property type="evidence" value="ECO:0007669"/>
    <property type="project" value="InterPro"/>
</dbReference>
<gene>
    <name evidence="3" type="ORF">PHLCEN_2v337</name>
</gene>
<dbReference type="Proteomes" id="UP000186601">
    <property type="component" value="Unassembled WGS sequence"/>
</dbReference>
<dbReference type="OrthoDB" id="5377392at2759"/>
<dbReference type="InterPro" id="IPR034136">
    <property type="entry name" value="TOPRIM_Topo6A/Spo11"/>
</dbReference>
<dbReference type="PANTHER" id="PTHR10848:SF0">
    <property type="entry name" value="MEIOTIC RECOMBINATION PROTEIN SPO11"/>
    <property type="match status" value="1"/>
</dbReference>
<dbReference type="GO" id="GO:0007131">
    <property type="term" value="P:reciprocal meiotic recombination"/>
    <property type="evidence" value="ECO:0007669"/>
    <property type="project" value="TreeGrafter"/>
</dbReference>
<dbReference type="CDD" id="cd00223">
    <property type="entry name" value="TOPRIM_TopoIIB_SPO"/>
    <property type="match status" value="1"/>
</dbReference>